<comment type="caution">
    <text evidence="1">The sequence shown here is derived from an EMBL/GenBank/DDBJ whole genome shotgun (WGS) entry which is preliminary data.</text>
</comment>
<dbReference type="RefSeq" id="WP_095720288.1">
    <property type="nucleotide sequence ID" value="NZ_NTFS01000018.1"/>
</dbReference>
<organism evidence="1 2">
    <name type="scientific">Brunnivagina elsteri CCALA 953</name>
    <dbReference type="NCBI Taxonomy" id="987040"/>
    <lineage>
        <taxon>Bacteria</taxon>
        <taxon>Bacillati</taxon>
        <taxon>Cyanobacteriota</taxon>
        <taxon>Cyanophyceae</taxon>
        <taxon>Nostocales</taxon>
        <taxon>Calotrichaceae</taxon>
        <taxon>Brunnivagina</taxon>
    </lineage>
</organism>
<proteinExistence type="predicted"/>
<gene>
    <name evidence="1" type="ORF">CK510_03035</name>
</gene>
<evidence type="ECO:0000313" key="1">
    <source>
        <dbReference type="EMBL" id="PAX60213.1"/>
    </source>
</evidence>
<dbReference type="Pfam" id="PF09366">
    <property type="entry name" value="DUF1997"/>
    <property type="match status" value="1"/>
</dbReference>
<dbReference type="EMBL" id="NTFS01000018">
    <property type="protein sequence ID" value="PAX60213.1"/>
    <property type="molecule type" value="Genomic_DNA"/>
</dbReference>
<evidence type="ECO:0000313" key="2">
    <source>
        <dbReference type="Proteomes" id="UP000218238"/>
    </source>
</evidence>
<accession>A0A2A2TP43</accession>
<reference evidence="1 2" key="1">
    <citation type="submission" date="2017-08" db="EMBL/GenBank/DDBJ databases">
        <title>Draft genome sequence of filamentous cyanobacterium Calothrix elsteri CCALA 953.</title>
        <authorList>
            <person name="Gagunashvili A.N."/>
            <person name="Elster J."/>
            <person name="Andresson O.S."/>
        </authorList>
    </citation>
    <scope>NUCLEOTIDE SEQUENCE [LARGE SCALE GENOMIC DNA]</scope>
    <source>
        <strain evidence="1 2">CCALA 953</strain>
    </source>
</reference>
<dbReference type="OrthoDB" id="510717at2"/>
<dbReference type="PANTHER" id="PTHR34133:SF8">
    <property type="entry name" value="OS07G0633000 PROTEIN"/>
    <property type="match status" value="1"/>
</dbReference>
<dbReference type="Proteomes" id="UP000218238">
    <property type="component" value="Unassembled WGS sequence"/>
</dbReference>
<keyword evidence="2" id="KW-1185">Reference proteome</keyword>
<protein>
    <recommendedName>
        <fullName evidence="3">DUF1997 domain-containing protein</fullName>
    </recommendedName>
</protein>
<dbReference type="InterPro" id="IPR018971">
    <property type="entry name" value="DUF1997"/>
</dbReference>
<dbReference type="PANTHER" id="PTHR34133">
    <property type="entry name" value="OS07G0633000 PROTEIN"/>
    <property type="match status" value="1"/>
</dbReference>
<dbReference type="AlphaFoldDB" id="A0A2A2TP43"/>
<sequence>MATTFNALQSVEMTVPEQPIHIQHYLRQPQRLVYALVETDRIKQLSEEVFRLKMRPLTFISISIQPTVDMRVWAEPSGVIRLQSIACEILGFEYINQRFSLNLEGYLSLEENLSVTNLKGRADLQVTIDLPAPFCFTPKAILETAGNGLLKSVLLTIKQRLLYQLLADYSRWVESQTKNVQTTGITTNGNCQELPILNIE</sequence>
<evidence type="ECO:0008006" key="3">
    <source>
        <dbReference type="Google" id="ProtNLM"/>
    </source>
</evidence>
<name>A0A2A2TP43_9CYAN</name>